<proteinExistence type="predicted"/>
<feature type="compositionally biased region" description="Low complexity" evidence="2">
    <location>
        <begin position="665"/>
        <end position="680"/>
    </location>
</feature>
<protein>
    <submittedName>
        <fullName evidence="4">Uncharacterized protein</fullName>
    </submittedName>
</protein>
<reference evidence="4" key="2">
    <citation type="submission" date="2015-08" db="UniProtKB">
        <authorList>
            <consortium name="WormBaseParasite"/>
        </authorList>
    </citation>
    <scope>IDENTIFICATION</scope>
</reference>
<dbReference type="WBParaSite" id="SVE_0685100.1">
    <property type="protein sequence ID" value="SVE_0685100.1"/>
    <property type="gene ID" value="SVE_0685100"/>
</dbReference>
<dbReference type="STRING" id="75913.A0A0K0FDD0"/>
<accession>A0A0K0FDD0</accession>
<name>A0A0K0FDD0_STRVS</name>
<feature type="compositionally biased region" description="Polar residues" evidence="2">
    <location>
        <begin position="681"/>
        <end position="690"/>
    </location>
</feature>
<keyword evidence="3" id="KW-1185">Reference proteome</keyword>
<reference evidence="3" key="1">
    <citation type="submission" date="2014-07" db="EMBL/GenBank/DDBJ databases">
        <authorList>
            <person name="Martin A.A"/>
            <person name="De Silva N."/>
        </authorList>
    </citation>
    <scope>NUCLEOTIDE SEQUENCE</scope>
</reference>
<feature type="coiled-coil region" evidence="1">
    <location>
        <begin position="432"/>
        <end position="466"/>
    </location>
</feature>
<organism evidence="3 4">
    <name type="scientific">Strongyloides venezuelensis</name>
    <name type="common">Threadworm</name>
    <dbReference type="NCBI Taxonomy" id="75913"/>
    <lineage>
        <taxon>Eukaryota</taxon>
        <taxon>Metazoa</taxon>
        <taxon>Ecdysozoa</taxon>
        <taxon>Nematoda</taxon>
        <taxon>Chromadorea</taxon>
        <taxon>Rhabditida</taxon>
        <taxon>Tylenchina</taxon>
        <taxon>Panagrolaimomorpha</taxon>
        <taxon>Strongyloidoidea</taxon>
        <taxon>Strongyloididae</taxon>
        <taxon>Strongyloides</taxon>
    </lineage>
</organism>
<feature type="compositionally biased region" description="Polar residues" evidence="2">
    <location>
        <begin position="713"/>
        <end position="731"/>
    </location>
</feature>
<feature type="region of interest" description="Disordered" evidence="2">
    <location>
        <begin position="380"/>
        <end position="418"/>
    </location>
</feature>
<sequence>MEQGNILHSLIEEAHSLQNMNQSENNSTMNDEDLMLQNMIDNYQREVLKKKQANICRASSAAKCISMVEKRKNLPTSSHSQPCLFSMVESKSSPTSQGLSAQGSCDDKKILETRSESTTFTQNSKLPSCFVIPSSQQQHNQFMQEPFGQNNFQQPPIYQFTGRDNTLRGEFFNIQNENKQLKIINNQLREKCIKLDNLTIAYDNIEKEFDRLLMKREKSEKVHEVTIEKLEKQIEILINENNSLQKMLEEKGKNEHQSDVNNMKIFINELMEIKERQNIEIEAQNATLQEQRNHIDMLEKALFNAQERYNLKERQLSEMAIVNKSLQKKLEDVMVRENDLVKEIKKLKRGNDEINEIQKLRRLIFVKEENISNLKKKLKEAEKSCGLQDETDEDGEYDDEDFEDPYIPSRSTSHTQKRFSNNNIHIDNLDEMMKEKNTLKQYQDEKDKLEQRLRYANNRNNERQRLFDDFNTQYHQDGYRNNNKTARRSEMQNIYTLKQQQHIPSTISSNYSSQNHSRSLSSGNEFLQISIPPNPIEAYRDNLLRSIGSNNNVNHENDYHLTNYQKMYRSHQQMPLHMSPKSSNYNSDNLTSEEYLESKRHEIPYNDDQSNFENVLVIDTISNNIQTTSPYAIENAINSQINIFTSPTLGSGVRRNNGRYQLSFKSSSSSSSTSNSKTNSVVISEPQTPTNNNNNNNNIIKSTSTKHVLLSEGTKSNSTNSMAHSKSSSEAENTEEITLDKIEIPHHTCIGKTIEIPNNNHYIHVQTNHNTLVPKTIIVNDDEN</sequence>
<feature type="coiled-coil region" evidence="1">
    <location>
        <begin position="188"/>
        <end position="315"/>
    </location>
</feature>
<dbReference type="Proteomes" id="UP000035680">
    <property type="component" value="Unassembled WGS sequence"/>
</dbReference>
<dbReference type="AlphaFoldDB" id="A0A0K0FDD0"/>
<evidence type="ECO:0000313" key="3">
    <source>
        <dbReference type="Proteomes" id="UP000035680"/>
    </source>
</evidence>
<feature type="compositionally biased region" description="Polar residues" evidence="2">
    <location>
        <begin position="409"/>
        <end position="418"/>
    </location>
</feature>
<keyword evidence="1" id="KW-0175">Coiled coil</keyword>
<evidence type="ECO:0000256" key="2">
    <source>
        <dbReference type="SAM" id="MobiDB-lite"/>
    </source>
</evidence>
<feature type="compositionally biased region" description="Acidic residues" evidence="2">
    <location>
        <begin position="389"/>
        <end position="404"/>
    </location>
</feature>
<feature type="region of interest" description="Disordered" evidence="2">
    <location>
        <begin position="663"/>
        <end position="735"/>
    </location>
</feature>
<evidence type="ECO:0000256" key="1">
    <source>
        <dbReference type="SAM" id="Coils"/>
    </source>
</evidence>
<evidence type="ECO:0000313" key="4">
    <source>
        <dbReference type="WBParaSite" id="SVE_0685100.1"/>
    </source>
</evidence>